<accession>A0AAX0WMV0</accession>
<protein>
    <recommendedName>
        <fullName evidence="3">DUF3829 domain-containing protein</fullName>
    </recommendedName>
</protein>
<organism evidence="1 2">
    <name type="scientific">Akkermansia muciniphila</name>
    <dbReference type="NCBI Taxonomy" id="239935"/>
    <lineage>
        <taxon>Bacteria</taxon>
        <taxon>Pseudomonadati</taxon>
        <taxon>Verrucomicrobiota</taxon>
        <taxon>Verrucomicrobiia</taxon>
        <taxon>Verrucomicrobiales</taxon>
        <taxon>Akkermansiaceae</taxon>
        <taxon>Akkermansia</taxon>
    </lineage>
</organism>
<name>A0AAX0WMV0_9BACT</name>
<evidence type="ECO:0000313" key="2">
    <source>
        <dbReference type="Proteomes" id="UP000236075"/>
    </source>
</evidence>
<dbReference type="RefSeq" id="WP_102748010.1">
    <property type="nucleotide sequence ID" value="NZ_PJLB01000004.1"/>
</dbReference>
<dbReference type="AlphaFoldDB" id="A0AAX0WMV0"/>
<evidence type="ECO:0000313" key="1">
    <source>
        <dbReference type="EMBL" id="PND05216.1"/>
    </source>
</evidence>
<sequence>MKLGSCFSLFPNLSLMGGALLLALCLCSCGDKEKEAGAAEAGKSERLSPVESYEELLSLRLKEVEQMTDLVVSIQDRTAGEALMNELGRLTEKFKFYDMNCGRLMALNPRVHEESRKMHPAFHSILRERVDKARDRMMSGILKLHEFRYYDSDVIRNDLEKCGLSLTDERVALYLNNKIKPFLKAYLEQYSTMVDMLEGIDNKVAAEAYAVSVALQGRMVREQMNNIARMEKKYGDWIPGFERHFHDGLEKMRKKAEDERKRAFRALLKLTTARMYDSPSMQKAVEGLKIEQPRLIDFQEFWADPVAAMEEFCMCLERIDFLLRSIKDAGTADQCAMELVEVVAKLKRLRYVVDDFQKSGRMNLVKTRDMERISRRAEEAEMAVSASMARLIVETDVVTRSPLLSRAMGLYRDVMYAR</sequence>
<comment type="caution">
    <text evidence="1">The sequence shown here is derived from an EMBL/GenBank/DDBJ whole genome shotgun (WGS) entry which is preliminary data.</text>
</comment>
<reference evidence="1 2" key="1">
    <citation type="journal article" date="2017" name="BMC Genomics">
        <title>Genome sequencing of 39 Akkermansia muciniphila isolates reveals its population structure, genomic and functional diverisity, and global distribution in mammalian gut microbiotas.</title>
        <authorList>
            <person name="Guo X."/>
            <person name="Li S."/>
            <person name="Zhang J."/>
            <person name="Wu F."/>
            <person name="Li X."/>
            <person name="Wu D."/>
            <person name="Zhang M."/>
            <person name="Ou Z."/>
            <person name="Jie Z."/>
            <person name="Yan Q."/>
            <person name="Li P."/>
            <person name="Yi J."/>
            <person name="Peng Y."/>
        </authorList>
    </citation>
    <scope>NUCLEOTIDE SEQUENCE [LARGE SCALE GENOMIC DNA]</scope>
    <source>
        <strain evidence="1 2">GP28</strain>
    </source>
</reference>
<dbReference type="Proteomes" id="UP000236075">
    <property type="component" value="Unassembled WGS sequence"/>
</dbReference>
<dbReference type="EMBL" id="PJLB01000004">
    <property type="protein sequence ID" value="PND05216.1"/>
    <property type="molecule type" value="Genomic_DNA"/>
</dbReference>
<evidence type="ECO:0008006" key="3">
    <source>
        <dbReference type="Google" id="ProtNLM"/>
    </source>
</evidence>
<proteinExistence type="predicted"/>
<gene>
    <name evidence="1" type="ORF">CXT95_02045</name>
</gene>